<protein>
    <submittedName>
        <fullName evidence="3">Porin family protein</fullName>
    </submittedName>
</protein>
<feature type="domain" description="Outer membrane protein beta-barrel" evidence="2">
    <location>
        <begin position="36"/>
        <end position="184"/>
    </location>
</feature>
<feature type="chain" id="PRO_5045694600" evidence="1">
    <location>
        <begin position="20"/>
        <end position="211"/>
    </location>
</feature>
<gene>
    <name evidence="3" type="ORF">ACFS5N_19230</name>
</gene>
<keyword evidence="1" id="KW-0732">Signal</keyword>
<keyword evidence="4" id="KW-1185">Reference proteome</keyword>
<evidence type="ECO:0000313" key="3">
    <source>
        <dbReference type="EMBL" id="MFD2874626.1"/>
    </source>
</evidence>
<dbReference type="Pfam" id="PF13568">
    <property type="entry name" value="OMP_b-brl_2"/>
    <property type="match status" value="1"/>
</dbReference>
<proteinExistence type="predicted"/>
<dbReference type="InterPro" id="IPR025665">
    <property type="entry name" value="Beta-barrel_OMP_2"/>
</dbReference>
<feature type="signal peptide" evidence="1">
    <location>
        <begin position="1"/>
        <end position="19"/>
    </location>
</feature>
<dbReference type="Proteomes" id="UP001597557">
    <property type="component" value="Unassembled WGS sequence"/>
</dbReference>
<accession>A0ABW5YH44</accession>
<evidence type="ECO:0000256" key="1">
    <source>
        <dbReference type="SAM" id="SignalP"/>
    </source>
</evidence>
<comment type="caution">
    <text evidence="3">The sequence shown here is derived from an EMBL/GenBank/DDBJ whole genome shotgun (WGS) entry which is preliminary data.</text>
</comment>
<name>A0ABW5YH44_9SPHI</name>
<dbReference type="EMBL" id="JBHUPD010000004">
    <property type="protein sequence ID" value="MFD2874626.1"/>
    <property type="molecule type" value="Genomic_DNA"/>
</dbReference>
<dbReference type="RefSeq" id="WP_377189664.1">
    <property type="nucleotide sequence ID" value="NZ_JBHUPD010000004.1"/>
</dbReference>
<evidence type="ECO:0000259" key="2">
    <source>
        <dbReference type="Pfam" id="PF13568"/>
    </source>
</evidence>
<sequence length="211" mass="22825">MKKFILLATILLAAGSVSAQTYFNGDRADYNPYYQSKWGFEAAATFSTVTPGENFNTSSLTGFSAGFNVDLPVSYPLSVMPALLYSQKGYTATTPSGDYSQRMQTVELPVLARFRSGSVFSFYLGPQVSYIISATNTFNGNFSETARSHYQYGGANLRYQGVAGAGVDVTKSINIHARYSFDLTGTGANGNAAFVPTYRGHMFQLGFGVNI</sequence>
<organism evidence="3 4">
    <name type="scientific">Mucilaginibacter ximonensis</name>
    <dbReference type="NCBI Taxonomy" id="538021"/>
    <lineage>
        <taxon>Bacteria</taxon>
        <taxon>Pseudomonadati</taxon>
        <taxon>Bacteroidota</taxon>
        <taxon>Sphingobacteriia</taxon>
        <taxon>Sphingobacteriales</taxon>
        <taxon>Sphingobacteriaceae</taxon>
        <taxon>Mucilaginibacter</taxon>
    </lineage>
</organism>
<dbReference type="Gene3D" id="2.40.160.20">
    <property type="match status" value="1"/>
</dbReference>
<evidence type="ECO:0000313" key="4">
    <source>
        <dbReference type="Proteomes" id="UP001597557"/>
    </source>
</evidence>
<reference evidence="4" key="1">
    <citation type="journal article" date="2019" name="Int. J. Syst. Evol. Microbiol.">
        <title>The Global Catalogue of Microorganisms (GCM) 10K type strain sequencing project: providing services to taxonomists for standard genome sequencing and annotation.</title>
        <authorList>
            <consortium name="The Broad Institute Genomics Platform"/>
            <consortium name="The Broad Institute Genome Sequencing Center for Infectious Disease"/>
            <person name="Wu L."/>
            <person name="Ma J."/>
        </authorList>
    </citation>
    <scope>NUCLEOTIDE SEQUENCE [LARGE SCALE GENOMIC DNA]</scope>
    <source>
        <strain evidence="4">KCTC 22437</strain>
    </source>
</reference>